<dbReference type="PANTHER" id="PTHR11439">
    <property type="entry name" value="GAG-POL-RELATED RETROTRANSPOSON"/>
    <property type="match status" value="1"/>
</dbReference>
<reference evidence="2" key="2">
    <citation type="submission" date="2022-01" db="EMBL/GenBank/DDBJ databases">
        <authorList>
            <person name="Yamashiro T."/>
            <person name="Shiraishi A."/>
            <person name="Satake H."/>
            <person name="Nakayama K."/>
        </authorList>
    </citation>
    <scope>NUCLEOTIDE SEQUENCE</scope>
</reference>
<evidence type="ECO:0000313" key="3">
    <source>
        <dbReference type="Proteomes" id="UP001151760"/>
    </source>
</evidence>
<dbReference type="Pfam" id="PF07727">
    <property type="entry name" value="RVT_2"/>
    <property type="match status" value="1"/>
</dbReference>
<organism evidence="2 3">
    <name type="scientific">Tanacetum coccineum</name>
    <dbReference type="NCBI Taxonomy" id="301880"/>
    <lineage>
        <taxon>Eukaryota</taxon>
        <taxon>Viridiplantae</taxon>
        <taxon>Streptophyta</taxon>
        <taxon>Embryophyta</taxon>
        <taxon>Tracheophyta</taxon>
        <taxon>Spermatophyta</taxon>
        <taxon>Magnoliopsida</taxon>
        <taxon>eudicotyledons</taxon>
        <taxon>Gunneridae</taxon>
        <taxon>Pentapetalae</taxon>
        <taxon>asterids</taxon>
        <taxon>campanulids</taxon>
        <taxon>Asterales</taxon>
        <taxon>Asteraceae</taxon>
        <taxon>Asteroideae</taxon>
        <taxon>Anthemideae</taxon>
        <taxon>Anthemidinae</taxon>
        <taxon>Tanacetum</taxon>
    </lineage>
</organism>
<reference evidence="2" key="1">
    <citation type="journal article" date="2022" name="Int. J. Mol. Sci.">
        <title>Draft Genome of Tanacetum Coccineum: Genomic Comparison of Closely Related Tanacetum-Family Plants.</title>
        <authorList>
            <person name="Yamashiro T."/>
            <person name="Shiraishi A."/>
            <person name="Nakayama K."/>
            <person name="Satake H."/>
        </authorList>
    </citation>
    <scope>NUCLEOTIDE SEQUENCE</scope>
</reference>
<name>A0ABQ5FPZ9_9ASTR</name>
<dbReference type="Proteomes" id="UP001151760">
    <property type="component" value="Unassembled WGS sequence"/>
</dbReference>
<keyword evidence="3" id="KW-1185">Reference proteome</keyword>
<dbReference type="InterPro" id="IPR013103">
    <property type="entry name" value="RVT_2"/>
</dbReference>
<evidence type="ECO:0000259" key="1">
    <source>
        <dbReference type="Pfam" id="PF07727"/>
    </source>
</evidence>
<dbReference type="PANTHER" id="PTHR11439:SF508">
    <property type="entry name" value="RNA-DIRECTED DNA POLYMERASE"/>
    <property type="match status" value="1"/>
</dbReference>
<gene>
    <name evidence="2" type="ORF">Tco_1016448</name>
</gene>
<feature type="domain" description="Reverse transcriptase Ty1/copia-type" evidence="1">
    <location>
        <begin position="179"/>
        <end position="333"/>
    </location>
</feature>
<accession>A0ABQ5FPZ9</accession>
<sequence>MSTSNTNMQTQSSNALHNAILEAGSKGRPPMLAPGLVYLESYMIINESLERMVEDDKLVSSHRFSIISKWERHKEKASSKTEKSSMKTSMVFSIISWKIATIHLWNVPGSLQRPKGILRCPPLKASFLSEFSIDFTMNQEMNALLRNGTWEIVELPEGRKAIGSIWIYKIKFRSSGEIVTIRCLLNIVMSMSWPVFQLDVNNAFLYGDLEEVVYMKPPEGYFPSDNKVCRLKKSLYGLKQALKQWNAKLTYTIIENGFSRSKSDYSLYTKSDKGMFLALLVYMDDIIITGNSISEIEKFKVFLKSKFMIKDLGKLKYFLGIEVVDIDKGLGIHIAKTSMFLNAYSDADWAKCIITRKSVTGALASVTSEVIWILKILKDLQFENLLPVSLHCDSNSAIKITVNPVFHERTKHLEINLHFVREKILKGVVKTVKVDSANQIADILTKGLDTIQHLKLVKKTWNV</sequence>
<dbReference type="CDD" id="cd09272">
    <property type="entry name" value="RNase_HI_RT_Ty1"/>
    <property type="match status" value="1"/>
</dbReference>
<comment type="caution">
    <text evidence="2">The sequence shown here is derived from an EMBL/GenBank/DDBJ whole genome shotgun (WGS) entry which is preliminary data.</text>
</comment>
<dbReference type="EMBL" id="BQNB010017592">
    <property type="protein sequence ID" value="GJT64968.1"/>
    <property type="molecule type" value="Genomic_DNA"/>
</dbReference>
<dbReference type="InterPro" id="IPR043502">
    <property type="entry name" value="DNA/RNA_pol_sf"/>
</dbReference>
<proteinExistence type="predicted"/>
<protein>
    <submittedName>
        <fullName evidence="2">Ribonuclease H-like domain-containing protein</fullName>
    </submittedName>
</protein>
<dbReference type="SUPFAM" id="SSF56672">
    <property type="entry name" value="DNA/RNA polymerases"/>
    <property type="match status" value="1"/>
</dbReference>
<evidence type="ECO:0000313" key="2">
    <source>
        <dbReference type="EMBL" id="GJT64968.1"/>
    </source>
</evidence>